<dbReference type="Proteomes" id="UP000242770">
    <property type="component" value="Unassembled WGS sequence"/>
</dbReference>
<dbReference type="EMBL" id="CCFA01002072">
    <property type="protein sequence ID" value="CDW97663.1"/>
    <property type="molecule type" value="Genomic_DNA"/>
</dbReference>
<reference evidence="2" key="1">
    <citation type="submission" date="2014-06" db="EMBL/GenBank/DDBJ databases">
        <authorList>
            <person name="Berkman P.J."/>
        </authorList>
    </citation>
    <scope>NUCLEOTIDE SEQUENCE [LARGE SCALE GENOMIC DNA]</scope>
</reference>
<sequence length="57" mass="6121">MTETLLNRTSGHGLDLVTLLGHASGPSLALWTTSPSCSTHALFRPHPRKAFLSAHKV</sequence>
<keyword evidence="2" id="KW-1185">Reference proteome</keyword>
<gene>
    <name evidence="1" type="primary">SSCI36610.1</name>
</gene>
<evidence type="ECO:0000313" key="2">
    <source>
        <dbReference type="Proteomes" id="UP000242770"/>
    </source>
</evidence>
<accession>A0A0F7SAH8</accession>
<name>A0A0F7SAH8_9BASI</name>
<evidence type="ECO:0000313" key="1">
    <source>
        <dbReference type="EMBL" id="CDW97663.1"/>
    </source>
</evidence>
<organism evidence="1 2">
    <name type="scientific">Sporisorium scitamineum</name>
    <dbReference type="NCBI Taxonomy" id="49012"/>
    <lineage>
        <taxon>Eukaryota</taxon>
        <taxon>Fungi</taxon>
        <taxon>Dikarya</taxon>
        <taxon>Basidiomycota</taxon>
        <taxon>Ustilaginomycotina</taxon>
        <taxon>Ustilaginomycetes</taxon>
        <taxon>Ustilaginales</taxon>
        <taxon>Ustilaginaceae</taxon>
        <taxon>Sporisorium</taxon>
    </lineage>
</organism>
<dbReference type="AlphaFoldDB" id="A0A0F7SAH8"/>
<proteinExistence type="predicted"/>
<protein>
    <submittedName>
        <fullName evidence="1">Uncharacterized protein</fullName>
    </submittedName>
</protein>